<evidence type="ECO:0000256" key="3">
    <source>
        <dbReference type="ARBA" id="ARBA00022679"/>
    </source>
</evidence>
<reference evidence="11" key="2">
    <citation type="submission" date="2014-07" db="EMBL/GenBank/DDBJ databases">
        <authorList>
            <person name="Hull J."/>
        </authorList>
    </citation>
    <scope>NUCLEOTIDE SEQUENCE</scope>
</reference>
<accession>A0A0A9W824</accession>
<dbReference type="GO" id="GO:0009247">
    <property type="term" value="P:glycolipid biosynthetic process"/>
    <property type="evidence" value="ECO:0007669"/>
    <property type="project" value="InterPro"/>
</dbReference>
<protein>
    <submittedName>
        <fullName evidence="11">Galactosylceramide sulfotransferase</fullName>
    </submittedName>
</protein>
<organism evidence="11">
    <name type="scientific">Lygus hesperus</name>
    <name type="common">Western plant bug</name>
    <dbReference type="NCBI Taxonomy" id="30085"/>
    <lineage>
        <taxon>Eukaryota</taxon>
        <taxon>Metazoa</taxon>
        <taxon>Ecdysozoa</taxon>
        <taxon>Arthropoda</taxon>
        <taxon>Hexapoda</taxon>
        <taxon>Insecta</taxon>
        <taxon>Pterygota</taxon>
        <taxon>Neoptera</taxon>
        <taxon>Paraneoptera</taxon>
        <taxon>Hemiptera</taxon>
        <taxon>Heteroptera</taxon>
        <taxon>Panheteroptera</taxon>
        <taxon>Cimicomorpha</taxon>
        <taxon>Miridae</taxon>
        <taxon>Mirini</taxon>
        <taxon>Lygus</taxon>
    </lineage>
</organism>
<feature type="transmembrane region" description="Helical" evidence="10">
    <location>
        <begin position="21"/>
        <end position="39"/>
    </location>
</feature>
<keyword evidence="8 10" id="KW-0472">Membrane</keyword>
<evidence type="ECO:0000313" key="11">
    <source>
        <dbReference type="EMBL" id="JAG03964.1"/>
    </source>
</evidence>
<keyword evidence="7" id="KW-0333">Golgi apparatus</keyword>
<evidence type="ECO:0000256" key="9">
    <source>
        <dbReference type="ARBA" id="ARBA00023180"/>
    </source>
</evidence>
<keyword evidence="4 10" id="KW-0812">Transmembrane</keyword>
<dbReference type="InterPro" id="IPR027417">
    <property type="entry name" value="P-loop_NTPase"/>
</dbReference>
<dbReference type="Gene3D" id="3.40.50.300">
    <property type="entry name" value="P-loop containing nucleotide triphosphate hydrolases"/>
    <property type="match status" value="1"/>
</dbReference>
<feature type="transmembrane region" description="Helical" evidence="10">
    <location>
        <begin position="59"/>
        <end position="78"/>
    </location>
</feature>
<keyword evidence="9" id="KW-0325">Glycoprotein</keyword>
<dbReference type="PANTHER" id="PTHR14647">
    <property type="entry name" value="GALACTOSE-3-O-SULFOTRANSFERASE"/>
    <property type="match status" value="1"/>
</dbReference>
<feature type="non-terminal residue" evidence="11">
    <location>
        <position position="1"/>
    </location>
</feature>
<dbReference type="PANTHER" id="PTHR14647:SF87">
    <property type="entry name" value="PUTATIVE-RELATED"/>
    <property type="match status" value="1"/>
</dbReference>
<name>A0A0A9W824_LYGHE</name>
<dbReference type="AlphaFoldDB" id="A0A0A9W824"/>
<dbReference type="InterPro" id="IPR009729">
    <property type="entry name" value="Gal-3-0_sulfotransfrase"/>
</dbReference>
<evidence type="ECO:0000256" key="2">
    <source>
        <dbReference type="ARBA" id="ARBA00008124"/>
    </source>
</evidence>
<proteinExistence type="inferred from homology"/>
<keyword evidence="5" id="KW-0735">Signal-anchor</keyword>
<reference evidence="11" key="1">
    <citation type="journal article" date="2014" name="PLoS ONE">
        <title>Transcriptome-Based Identification of ABC Transporters in the Western Tarnished Plant Bug Lygus hesperus.</title>
        <authorList>
            <person name="Hull J.J."/>
            <person name="Chaney K."/>
            <person name="Geib S.M."/>
            <person name="Fabrick J.A."/>
            <person name="Brent C.S."/>
            <person name="Walsh D."/>
            <person name="Lavine L.C."/>
        </authorList>
    </citation>
    <scope>NUCLEOTIDE SEQUENCE</scope>
</reference>
<evidence type="ECO:0000256" key="1">
    <source>
        <dbReference type="ARBA" id="ARBA00004323"/>
    </source>
</evidence>
<evidence type="ECO:0000256" key="7">
    <source>
        <dbReference type="ARBA" id="ARBA00023034"/>
    </source>
</evidence>
<dbReference type="GO" id="GO:0000139">
    <property type="term" value="C:Golgi membrane"/>
    <property type="evidence" value="ECO:0007669"/>
    <property type="project" value="UniProtKB-SubCell"/>
</dbReference>
<keyword evidence="6 10" id="KW-1133">Transmembrane helix</keyword>
<evidence type="ECO:0000256" key="4">
    <source>
        <dbReference type="ARBA" id="ARBA00022692"/>
    </source>
</evidence>
<comment type="similarity">
    <text evidence="2">Belongs to the galactose-3-O-sulfotransferase family.</text>
</comment>
<dbReference type="Pfam" id="PF06990">
    <property type="entry name" value="Gal-3-0_sulfotr"/>
    <property type="match status" value="1"/>
</dbReference>
<evidence type="ECO:0000256" key="8">
    <source>
        <dbReference type="ARBA" id="ARBA00023136"/>
    </source>
</evidence>
<evidence type="ECO:0000256" key="10">
    <source>
        <dbReference type="SAM" id="Phobius"/>
    </source>
</evidence>
<evidence type="ECO:0000256" key="6">
    <source>
        <dbReference type="ARBA" id="ARBA00022989"/>
    </source>
</evidence>
<keyword evidence="3 11" id="KW-0808">Transferase</keyword>
<dbReference type="GO" id="GO:0001733">
    <property type="term" value="F:galactosylceramide sulfotransferase activity"/>
    <property type="evidence" value="ECO:0007669"/>
    <property type="project" value="InterPro"/>
</dbReference>
<evidence type="ECO:0000256" key="5">
    <source>
        <dbReference type="ARBA" id="ARBA00022968"/>
    </source>
</evidence>
<sequence length="436" mass="50713">RIRPDRVEGSARAFIRLKINGVIYIGFSWIIILLLRRVGFFRLHTSVVSPCGMRASGRVLVFTTVWCTILVICLILYAHSSNEGGGSDDTRRGADEQKGVAEKTDIFFLKTHKCASSTVQNILMRFGYRRHLDFVLPLKANYLGHPAQFDRDMIPPQLTSLNHTYNIFTHHSRYNYEEVKAVMKENTTFVTILSPADLFESMYQFCRLEGITNMTLQKFIKTPKMWNYLAVRSPSRKIGTNQMSFDLGLDVAGFVDGKRIDYVDDFIHKIETEFDLVMITEYMEASLVLLSKLMEWPLEYVASFKVNSRQYFRKIQLSVVEHDTLMKTNFIDARVYNHFLKKFQSRIADFGVNEMKAEVRKLIDLNSKLWTNCIDKPNVKGYGRTLSYDLRNLQDFECFYSAKDELSFTEEIRNDQIKRFSTLRKLDSLMSDYVEA</sequence>
<gene>
    <name evidence="11" type="primary">GAL3ST1</name>
    <name evidence="11" type="ORF">CM83_65690</name>
</gene>
<dbReference type="EMBL" id="GBHO01039640">
    <property type="protein sequence ID" value="JAG03964.1"/>
    <property type="molecule type" value="Transcribed_RNA"/>
</dbReference>
<comment type="subcellular location">
    <subcellularLocation>
        <location evidence="1">Golgi apparatus membrane</location>
        <topology evidence="1">Single-pass type II membrane protein</topology>
    </subcellularLocation>
</comment>